<dbReference type="EMBL" id="JAINUF010000005">
    <property type="protein sequence ID" value="KAJ8359241.1"/>
    <property type="molecule type" value="Genomic_DNA"/>
</dbReference>
<keyword evidence="9" id="KW-1185">Reference proteome</keyword>
<evidence type="ECO:0000313" key="8">
    <source>
        <dbReference type="EMBL" id="KAJ8359241.1"/>
    </source>
</evidence>
<dbReference type="CDD" id="cd18808">
    <property type="entry name" value="SF1_C_Upf1"/>
    <property type="match status" value="1"/>
</dbReference>
<dbReference type="PANTHER" id="PTHR43788:SF9">
    <property type="entry name" value="HELICASE WITH ZINC FINGER DOMAIN 2"/>
    <property type="match status" value="1"/>
</dbReference>
<reference evidence="8" key="1">
    <citation type="journal article" date="2023" name="Science">
        <title>Genome structures resolve the early diversification of teleost fishes.</title>
        <authorList>
            <person name="Parey E."/>
            <person name="Louis A."/>
            <person name="Montfort J."/>
            <person name="Bouchez O."/>
            <person name="Roques C."/>
            <person name="Iampietro C."/>
            <person name="Lluch J."/>
            <person name="Castinel A."/>
            <person name="Donnadieu C."/>
            <person name="Desvignes T."/>
            <person name="Floi Bucao C."/>
            <person name="Jouanno E."/>
            <person name="Wen M."/>
            <person name="Mejri S."/>
            <person name="Dirks R."/>
            <person name="Jansen H."/>
            <person name="Henkel C."/>
            <person name="Chen W.J."/>
            <person name="Zahm M."/>
            <person name="Cabau C."/>
            <person name="Klopp C."/>
            <person name="Thompson A.W."/>
            <person name="Robinson-Rechavi M."/>
            <person name="Braasch I."/>
            <person name="Lecointre G."/>
            <person name="Bobe J."/>
            <person name="Postlethwait J.H."/>
            <person name="Berthelot C."/>
            <person name="Roest Crollius H."/>
            <person name="Guiguen Y."/>
        </authorList>
    </citation>
    <scope>NUCLEOTIDE SEQUENCE</scope>
    <source>
        <strain evidence="8">WJC10195</strain>
    </source>
</reference>
<dbReference type="FunFam" id="3.40.50.300:FF:001313">
    <property type="entry name" value="Helicase with zinc finger domain 2"/>
    <property type="match status" value="1"/>
</dbReference>
<evidence type="ECO:0000256" key="1">
    <source>
        <dbReference type="ARBA" id="ARBA00007913"/>
    </source>
</evidence>
<dbReference type="PANTHER" id="PTHR43788">
    <property type="entry name" value="DNA2/NAM7 HELICASE FAMILY MEMBER"/>
    <property type="match status" value="1"/>
</dbReference>
<dbReference type="InterPro" id="IPR050534">
    <property type="entry name" value="Coronavir_polyprotein_1ab"/>
</dbReference>
<feature type="domain" description="DNA2/NAM7 helicase-like C-terminal" evidence="7">
    <location>
        <begin position="42"/>
        <end position="246"/>
    </location>
</feature>
<dbReference type="Pfam" id="PF13086">
    <property type="entry name" value="AAA_11"/>
    <property type="match status" value="1"/>
</dbReference>
<dbReference type="InterPro" id="IPR041677">
    <property type="entry name" value="DNA2/NAM7_AAA_11"/>
</dbReference>
<name>A0A9Q1FI13_SYNKA</name>
<comment type="caution">
    <text evidence="8">The sequence shown here is derived from an EMBL/GenBank/DDBJ whole genome shotgun (WGS) entry which is preliminary data.</text>
</comment>
<keyword evidence="3" id="KW-0378">Hydrolase</keyword>
<feature type="domain" description="DNA2/NAM7 helicase helicase" evidence="6">
    <location>
        <begin position="1"/>
        <end position="33"/>
    </location>
</feature>
<evidence type="ECO:0008006" key="10">
    <source>
        <dbReference type="Google" id="ProtNLM"/>
    </source>
</evidence>
<evidence type="ECO:0000259" key="6">
    <source>
        <dbReference type="Pfam" id="PF13086"/>
    </source>
</evidence>
<dbReference type="GO" id="GO:0005524">
    <property type="term" value="F:ATP binding"/>
    <property type="evidence" value="ECO:0007669"/>
    <property type="project" value="UniProtKB-KW"/>
</dbReference>
<protein>
    <recommendedName>
        <fullName evidence="10">DNA2/NAM7 helicase-like C-terminal domain-containing protein</fullName>
    </recommendedName>
</protein>
<dbReference type="GO" id="GO:0016787">
    <property type="term" value="F:hydrolase activity"/>
    <property type="evidence" value="ECO:0007669"/>
    <property type="project" value="UniProtKB-KW"/>
</dbReference>
<dbReference type="Proteomes" id="UP001152622">
    <property type="component" value="Chromosome 5"/>
</dbReference>
<keyword evidence="4" id="KW-0347">Helicase</keyword>
<dbReference type="Gene3D" id="3.40.50.300">
    <property type="entry name" value="P-loop containing nucleotide triphosphate hydrolases"/>
    <property type="match status" value="2"/>
</dbReference>
<dbReference type="OrthoDB" id="2285229at2759"/>
<keyword evidence="5" id="KW-0067">ATP-binding</keyword>
<evidence type="ECO:0000259" key="7">
    <source>
        <dbReference type="Pfam" id="PF13087"/>
    </source>
</evidence>
<evidence type="ECO:0000313" key="9">
    <source>
        <dbReference type="Proteomes" id="UP001152622"/>
    </source>
</evidence>
<dbReference type="InterPro" id="IPR027417">
    <property type="entry name" value="P-loop_NTPase"/>
</dbReference>
<proteinExistence type="inferred from homology"/>
<dbReference type="Pfam" id="PF13087">
    <property type="entry name" value="AAA_12"/>
    <property type="match status" value="1"/>
</dbReference>
<comment type="similarity">
    <text evidence="1">Belongs to the DNA2/NAM7 helicase family.</text>
</comment>
<evidence type="ECO:0000256" key="5">
    <source>
        <dbReference type="ARBA" id="ARBA00022840"/>
    </source>
</evidence>
<evidence type="ECO:0000256" key="3">
    <source>
        <dbReference type="ARBA" id="ARBA00022801"/>
    </source>
</evidence>
<dbReference type="InterPro" id="IPR041679">
    <property type="entry name" value="DNA2/NAM7-like_C"/>
</dbReference>
<keyword evidence="2" id="KW-0547">Nucleotide-binding</keyword>
<evidence type="ECO:0000256" key="4">
    <source>
        <dbReference type="ARBA" id="ARBA00022806"/>
    </source>
</evidence>
<dbReference type="SUPFAM" id="SSF52540">
    <property type="entry name" value="P-loop containing nucleoside triphosphate hydrolases"/>
    <property type="match status" value="1"/>
</dbReference>
<gene>
    <name evidence="8" type="ORF">SKAU_G00157660</name>
</gene>
<dbReference type="GO" id="GO:0043139">
    <property type="term" value="F:5'-3' DNA helicase activity"/>
    <property type="evidence" value="ECO:0007669"/>
    <property type="project" value="TreeGrafter"/>
</dbReference>
<accession>A0A9Q1FI13</accession>
<sequence>MATEPQALVPLVSYKPEKIVLLGDHKQLRPIVKNIQVRNLGMSKSLFERYMGKAVMLDTQYRMHEDICEFPSKESYDGMLKTAVRRPNSVICITSSKNPIQTVFGHVVGQEISLVVTTAKGNENSKVNREESKIAVDIAMSLVNDATIRKEHIAILSPYNAQVSEIRKILKRRGMHEIAVSTITKSQGSEWRYVILSTVRSCPSTEIEKDPSRAWLSKNVGFVGDPNQINVGITRAQEGLCIIGNQELLRCSKAWNRLLQHYTSKSCFTMATDITVRKVASSYFSAQSK</sequence>
<dbReference type="InterPro" id="IPR047187">
    <property type="entry name" value="SF1_C_Upf1"/>
</dbReference>
<organism evidence="8 9">
    <name type="scientific">Synaphobranchus kaupii</name>
    <name type="common">Kaup's arrowtooth eel</name>
    <dbReference type="NCBI Taxonomy" id="118154"/>
    <lineage>
        <taxon>Eukaryota</taxon>
        <taxon>Metazoa</taxon>
        <taxon>Chordata</taxon>
        <taxon>Craniata</taxon>
        <taxon>Vertebrata</taxon>
        <taxon>Euteleostomi</taxon>
        <taxon>Actinopterygii</taxon>
        <taxon>Neopterygii</taxon>
        <taxon>Teleostei</taxon>
        <taxon>Anguilliformes</taxon>
        <taxon>Synaphobranchidae</taxon>
        <taxon>Synaphobranchus</taxon>
    </lineage>
</organism>
<evidence type="ECO:0000256" key="2">
    <source>
        <dbReference type="ARBA" id="ARBA00022741"/>
    </source>
</evidence>
<dbReference type="AlphaFoldDB" id="A0A9Q1FI13"/>